<name>A0AA40CH90_9PEZI</name>
<reference evidence="4" key="1">
    <citation type="submission" date="2023-06" db="EMBL/GenBank/DDBJ databases">
        <title>Genome-scale phylogeny and comparative genomics of the fungal order Sordariales.</title>
        <authorList>
            <consortium name="Lawrence Berkeley National Laboratory"/>
            <person name="Hensen N."/>
            <person name="Bonometti L."/>
            <person name="Westerberg I."/>
            <person name="Brannstrom I.O."/>
            <person name="Guillou S."/>
            <person name="Cros-Aarteil S."/>
            <person name="Calhoun S."/>
            <person name="Haridas S."/>
            <person name="Kuo A."/>
            <person name="Mondo S."/>
            <person name="Pangilinan J."/>
            <person name="Riley R."/>
            <person name="LaButti K."/>
            <person name="Andreopoulos B."/>
            <person name="Lipzen A."/>
            <person name="Chen C."/>
            <person name="Yanf M."/>
            <person name="Daum C."/>
            <person name="Ng V."/>
            <person name="Clum A."/>
            <person name="Steindorff A."/>
            <person name="Ohm R."/>
            <person name="Martin F."/>
            <person name="Silar P."/>
            <person name="Natvig D."/>
            <person name="Lalanne C."/>
            <person name="Gautier V."/>
            <person name="Ament-velasquez S.L."/>
            <person name="Kruys A."/>
            <person name="Hutchinson M.I."/>
            <person name="Powell A.J."/>
            <person name="Barry K."/>
            <person name="Miller A.N."/>
            <person name="Grigoriev I.V."/>
            <person name="Debuchy R."/>
            <person name="Gladieux P."/>
            <person name="Thoren M.H."/>
            <person name="Johannesson H."/>
        </authorList>
    </citation>
    <scope>NUCLEOTIDE SEQUENCE</scope>
    <source>
        <strain evidence="4">SMH3391-2</strain>
    </source>
</reference>
<proteinExistence type="predicted"/>
<protein>
    <submittedName>
        <fullName evidence="4">Stress responsive A/B barrel domain-containing protein</fullName>
    </submittedName>
</protein>
<comment type="caution">
    <text evidence="4">The sequence shown here is derived from an EMBL/GenBank/DDBJ whole genome shotgun (WGS) entry which is preliminary data.</text>
</comment>
<dbReference type="InterPro" id="IPR044662">
    <property type="entry name" value="HS1/DABB1-like"/>
</dbReference>
<keyword evidence="5" id="KW-1185">Reference proteome</keyword>
<evidence type="ECO:0000313" key="4">
    <source>
        <dbReference type="EMBL" id="KAK0637463.1"/>
    </source>
</evidence>
<accession>A0AA40CH90</accession>
<evidence type="ECO:0000259" key="3">
    <source>
        <dbReference type="PROSITE" id="PS51502"/>
    </source>
</evidence>
<evidence type="ECO:0000313" key="5">
    <source>
        <dbReference type="Proteomes" id="UP001174934"/>
    </source>
</evidence>
<dbReference type="PANTHER" id="PTHR33178:SF10">
    <property type="entry name" value="STRESS-RESPONSE A_B BARREL DOMAIN-CONTAINING PROTEIN"/>
    <property type="match status" value="1"/>
</dbReference>
<dbReference type="Proteomes" id="UP001174934">
    <property type="component" value="Unassembled WGS sequence"/>
</dbReference>
<evidence type="ECO:0000256" key="1">
    <source>
        <dbReference type="ARBA" id="ARBA00011738"/>
    </source>
</evidence>
<feature type="domain" description="Stress-response A/B barrel" evidence="3">
    <location>
        <begin position="62"/>
        <end position="164"/>
    </location>
</feature>
<gene>
    <name evidence="4" type="ORF">B0T17DRAFT_481152</name>
</gene>
<dbReference type="PANTHER" id="PTHR33178">
    <property type="match status" value="1"/>
</dbReference>
<keyword evidence="2" id="KW-0472">Membrane</keyword>
<evidence type="ECO:0000256" key="2">
    <source>
        <dbReference type="SAM" id="Phobius"/>
    </source>
</evidence>
<dbReference type="SUPFAM" id="SSF54909">
    <property type="entry name" value="Dimeric alpha+beta barrel"/>
    <property type="match status" value="1"/>
</dbReference>
<dbReference type="Pfam" id="PF07876">
    <property type="entry name" value="Dabb"/>
    <property type="match status" value="1"/>
</dbReference>
<dbReference type="SMART" id="SM00886">
    <property type="entry name" value="Dabb"/>
    <property type="match status" value="1"/>
</dbReference>
<dbReference type="AlphaFoldDB" id="A0AA40CH90"/>
<feature type="transmembrane region" description="Helical" evidence="2">
    <location>
        <begin position="12"/>
        <end position="30"/>
    </location>
</feature>
<dbReference type="InterPro" id="IPR013097">
    <property type="entry name" value="Dabb"/>
</dbReference>
<organism evidence="4 5">
    <name type="scientific">Bombardia bombarda</name>
    <dbReference type="NCBI Taxonomy" id="252184"/>
    <lineage>
        <taxon>Eukaryota</taxon>
        <taxon>Fungi</taxon>
        <taxon>Dikarya</taxon>
        <taxon>Ascomycota</taxon>
        <taxon>Pezizomycotina</taxon>
        <taxon>Sordariomycetes</taxon>
        <taxon>Sordariomycetidae</taxon>
        <taxon>Sordariales</taxon>
        <taxon>Lasiosphaeriaceae</taxon>
        <taxon>Bombardia</taxon>
    </lineage>
</organism>
<dbReference type="EMBL" id="JAULSR010000001">
    <property type="protein sequence ID" value="KAK0637463.1"/>
    <property type="molecule type" value="Genomic_DNA"/>
</dbReference>
<dbReference type="InterPro" id="IPR011008">
    <property type="entry name" value="Dimeric_a/b-barrel"/>
</dbReference>
<keyword evidence="2" id="KW-0812">Transmembrane</keyword>
<keyword evidence="2" id="KW-1133">Transmembrane helix</keyword>
<sequence length="170" mass="18424">MAPPLSVTVKPGVVRVVAIVAFILGLLFIFDPIGLASLSPTSLSSTKGGLGADYQAGGSGSITHIVMFEFKKDASPKAIETACTKMLALKETCREPRTLTPYIRKITGGRDNSPEKLQNGLTHAFVVEFESAAERDYYVEMDPAHQDFKRDIKDIVEKATVLDFTNGVFA</sequence>
<comment type="subunit">
    <text evidence="1">Homodimer.</text>
</comment>
<dbReference type="Gene3D" id="3.30.70.100">
    <property type="match status" value="1"/>
</dbReference>
<dbReference type="PROSITE" id="PS51502">
    <property type="entry name" value="S_R_A_B_BARREL"/>
    <property type="match status" value="1"/>
</dbReference>